<keyword evidence="3" id="KW-0175">Coiled coil</keyword>
<dbReference type="EMBL" id="CM002911">
    <property type="protein sequence ID" value="KMY92542.1"/>
    <property type="molecule type" value="Genomic_DNA"/>
</dbReference>
<dbReference type="InterPro" id="IPR009039">
    <property type="entry name" value="EAR"/>
</dbReference>
<feature type="signal peptide" evidence="4">
    <location>
        <begin position="1"/>
        <end position="20"/>
    </location>
</feature>
<reference evidence="5" key="3">
    <citation type="submission" date="2015-04" db="EMBL/GenBank/DDBJ databases">
        <authorList>
            <consortium name="FlyBase"/>
        </authorList>
    </citation>
    <scope>NUCLEOTIDE SEQUENCE</scope>
    <source>
        <strain evidence="5">W501</strain>
    </source>
</reference>
<gene>
    <name evidence="5" type="primary">Dsim\GD10064</name>
    <name evidence="5" type="ORF">Dsimw501_GD10064</name>
</gene>
<evidence type="ECO:0000256" key="3">
    <source>
        <dbReference type="SAM" id="Coils"/>
    </source>
</evidence>
<dbReference type="GO" id="GO:0007362">
    <property type="term" value="P:terminal region determination"/>
    <property type="evidence" value="ECO:0007669"/>
    <property type="project" value="EnsemblMetazoa"/>
</dbReference>
<feature type="chain" id="PRO_5005321181" description="Closca" evidence="4">
    <location>
        <begin position="21"/>
        <end position="1839"/>
    </location>
</feature>
<dbReference type="GO" id="GO:0007305">
    <property type="term" value="P:vitelline membrane formation involved in chorion-containing eggshell formation"/>
    <property type="evidence" value="ECO:0007669"/>
    <property type="project" value="EnsemblMetazoa"/>
</dbReference>
<sequence>MYQMCCNLFILIFAAVIARAISFEVNFQESYPTHFLNSDQESMLHKRATAVPQFFDQASFSFDGLSRVASVPVSFPLDICILQLPTVKYATALHKNAEGQRHFAVYTWSPSEQDYQLLVKLETPKAVALDCLAFAGRGYVAVSYNLTEPVSQAREGSPIYEISPETGIRTVQYFSGTHLRGMYLRISSQELTLLHAFESKAECPYFKWMGKSFQKLGAIHCSKARRMEAFGIDYTDYVAVANYADAEGRTATHSEIFRWDAKSQRFQLFQRLRSNGAVDVKYFSLPVNEVSRRHFLILGNTIGGTGAEVGEADTVIYVFEKGQFVPYQRLSFYALERVLPVQHSISEKFLLLVACNKQDVKIYNLNDWRFEESKVQFTEGALSRGVARMRSYEEGDQSYLVIANENMAANETNIFQPLYKQDEHANILRQQIIDWAREQRKRLEQVNLEHLLKRLEDKLKHREEKLKWSVFKQVNAKSFEDKHMKLTPNYWKALKLTKQALDKIEQKTIAAGARHPNKRSVDQPNEEPNFDEVTVDTLVVHGTVKADHINGVDTRNPVYDSVTANKVYVSAKYTEPAGKERKLLLDELIVKDLQLDGRLNGLKWADLFDLTLKRSNKDVQFIKAAADFDHLESDAAQVNTNEVNDRPLGLLIPVDGGDFIVQQDVQFSQPIQVNRLLINQRLNHIHVDRQRFDVLTKQANHTQVIEGFMRFENVRVMEPITIAGQMMGAELRAMSPAKVTHKSLQLNGDFVVDGDVTIGRLLQMKDFVDGSTQKSAAEALTRGLRLDQTLEDVNLNFVEPLIANSTELSFINTQDLQNLVKLNVGEVQLVQASKIFPQNVEIRDGFGEIKWLNGIDTERLPEMLLTKSGNQTISSSIQLQGVELDHVNASQILLNGLGVEDYLQAGQDQKSNGTLYIDNMDVWEMSVDDLHLNGHLFGQTLSSIYEHGSKSLDSWHLPPHFNGTLHAKNLWLSGHINKVKVVQLEQQLQQLAGNVKYVGDFTFDHDVNISSLSFENSLNGIEANKFGSCWLETDRDQTFTAPQQLASLDSQQGLWLRGQLNNHTLEDLENRSYRINAPEHLQSVRFANPIVLQSELQLDRLNGLRVPEDVIYHNGGGYISAPVSIDGDLEAAELSNITNLNGYPLEALELYLSGQNVRTFVAENVKFRGEPSYQMLNGHNLGNLLDQVWLHNEQIELREIKLESGQFEGLLEFQGPINGHQVDHITQNYFSRTRSNLLKTSLSFQHDVTFAQPPVAKYVKLRRGSSDVLMEGTSSNFSLDFDDFVTHSLKTAGSHSISGKWELSEAFISRNLKNIKINNLNLANDVVRMPLQNDSTNPPLTVEALKTVQGGTISRLHATPESQVAEVPVAKWIHGAAYLYGNHSIAGITRLNNINLYNDLTVNGPVNGVPWQTDKLILIDKDQDVPGSLLVSNSLPEQKRVMSNNVKNLWVDFVNDLPVNELLVSKAENRPNLHVESQLIFTQPLTVGYYEAGNGNGLLDKYYKKKRGVESNDIHDWQQLQENVAAIKNRLAKPPKVLESFAVLQQLPHKASHMKIISVDNKDVLAIWEQMSSEVGATYTWQPDIHLFGRSSSAALTQLNKTNLNPINEETQNPQKLQFRSYGFQCRALQEENQLVIRCLDEQNNSREAILPRRDVKQLLPVADSDEMTILLRTPRAVELWKWSNGNYSLSSRLMDGQVEQMALSQGGAGMESEYVALMASSPAAEIRIYSFGSPDTSSFQLDQVLELQDLQQLRVMRFMHLPESDDLLLCVSNVLPQQQLRIYQHSGAAGFQQILGDSALPKAHALEVLQLPSHHMLQLLSIATEEAVYLLQPQFTTL</sequence>
<evidence type="ECO:0008006" key="6">
    <source>
        <dbReference type="Google" id="ProtNLM"/>
    </source>
</evidence>
<dbReference type="GO" id="GO:0008293">
    <property type="term" value="P:torso signaling pathway"/>
    <property type="evidence" value="ECO:0007669"/>
    <property type="project" value="EnsemblMetazoa"/>
</dbReference>
<dbReference type="Proteomes" id="UP000035880">
    <property type="component" value="Chromosome 2R"/>
</dbReference>
<dbReference type="PROSITE" id="PS50912">
    <property type="entry name" value="EAR"/>
    <property type="match status" value="2"/>
</dbReference>
<evidence type="ECO:0000313" key="5">
    <source>
        <dbReference type="EMBL" id="KMY92542.1"/>
    </source>
</evidence>
<dbReference type="GO" id="GO:0009950">
    <property type="term" value="P:dorsal/ventral axis specification"/>
    <property type="evidence" value="ECO:0007669"/>
    <property type="project" value="EnsemblMetazoa"/>
</dbReference>
<dbReference type="PANTHER" id="PTHR15261:SF4">
    <property type="entry name" value="THROMBOSPONDIN-TYPE LAMININ G DOMAIN AND EAR REPEAT-CONTAINING PROTEIN"/>
    <property type="match status" value="1"/>
</dbReference>
<dbReference type="KEGG" id="dsi:Dsimw501_GD10064"/>
<evidence type="ECO:0000256" key="1">
    <source>
        <dbReference type="ARBA" id="ARBA00022729"/>
    </source>
</evidence>
<name>A0A0J9R8Y6_DROSI</name>
<reference evidence="5" key="2">
    <citation type="submission" date="2014-06" db="EMBL/GenBank/DDBJ databases">
        <authorList>
            <person name="Hu T."/>
            <person name="Eisen M.B."/>
            <person name="Thornton K.R."/>
            <person name="Andolfatto P."/>
        </authorList>
    </citation>
    <scope>NUCLEOTIDE SEQUENCE</scope>
    <source>
        <strain evidence="5">W501</strain>
    </source>
</reference>
<keyword evidence="2" id="KW-0677">Repeat</keyword>
<protein>
    <recommendedName>
        <fullName evidence="6">Closca</fullName>
    </recommendedName>
</protein>
<dbReference type="GO" id="GO:0005576">
    <property type="term" value="C:extracellular region"/>
    <property type="evidence" value="ECO:0007669"/>
    <property type="project" value="EnsemblMetazoa"/>
</dbReference>
<reference evidence="5" key="1">
    <citation type="journal article" date="2013" name="Genome Res.">
        <title>A second-generation assembly of the Drosophila simulans genome provides new insights into patterns of lineage-specific divergence.</title>
        <authorList>
            <person name="Hu T.T."/>
            <person name="Eisen M.B."/>
            <person name="Thornton K.R."/>
            <person name="Andolfatto P."/>
        </authorList>
    </citation>
    <scope>NUCLEOTIDE SEQUENCE [LARGE SCALE GENOMIC DNA]</scope>
    <source>
        <strain evidence="5">W501</strain>
    </source>
</reference>
<accession>A0A0J9R8Y6</accession>
<dbReference type="OrthoDB" id="188713at2759"/>
<feature type="coiled-coil region" evidence="3">
    <location>
        <begin position="438"/>
        <end position="465"/>
    </location>
</feature>
<evidence type="ECO:0000256" key="2">
    <source>
        <dbReference type="ARBA" id="ARBA00022737"/>
    </source>
</evidence>
<organism evidence="5">
    <name type="scientific">Drosophila simulans</name>
    <name type="common">Fruit fly</name>
    <dbReference type="NCBI Taxonomy" id="7240"/>
    <lineage>
        <taxon>Eukaryota</taxon>
        <taxon>Metazoa</taxon>
        <taxon>Ecdysozoa</taxon>
        <taxon>Arthropoda</taxon>
        <taxon>Hexapoda</taxon>
        <taxon>Insecta</taxon>
        <taxon>Pterygota</taxon>
        <taxon>Neoptera</taxon>
        <taxon>Endopterygota</taxon>
        <taxon>Diptera</taxon>
        <taxon>Brachycera</taxon>
        <taxon>Muscomorpha</taxon>
        <taxon>Ephydroidea</taxon>
        <taxon>Drosophilidae</taxon>
        <taxon>Drosophila</taxon>
        <taxon>Sophophora</taxon>
    </lineage>
</organism>
<proteinExistence type="predicted"/>
<dbReference type="Bgee" id="FBgn0181839">
    <property type="expression patterns" value="Expressed in female reproductive system and 3 other cell types or tissues"/>
</dbReference>
<dbReference type="PANTHER" id="PTHR15261">
    <property type="entry name" value="THROMBOSPONDIN-TYPE LAMININ G DOMAIN AND EAR REPEAT-CONTAINING"/>
    <property type="match status" value="1"/>
</dbReference>
<keyword evidence="1 4" id="KW-0732">Signal</keyword>
<evidence type="ECO:0000256" key="4">
    <source>
        <dbReference type="SAM" id="SignalP"/>
    </source>
</evidence>